<dbReference type="InterPro" id="IPR043128">
    <property type="entry name" value="Rev_trsase/Diguanyl_cyclase"/>
</dbReference>
<dbReference type="PANTHER" id="PTHR37984:SF5">
    <property type="entry name" value="PROTEIN NYNRIN-LIKE"/>
    <property type="match status" value="1"/>
</dbReference>
<dbReference type="CDD" id="cd01647">
    <property type="entry name" value="RT_LTR"/>
    <property type="match status" value="1"/>
</dbReference>
<organism evidence="2 3">
    <name type="scientific">Diaphorina citri</name>
    <name type="common">Asian citrus psyllid</name>
    <dbReference type="NCBI Taxonomy" id="121845"/>
    <lineage>
        <taxon>Eukaryota</taxon>
        <taxon>Metazoa</taxon>
        <taxon>Ecdysozoa</taxon>
        <taxon>Arthropoda</taxon>
        <taxon>Hexapoda</taxon>
        <taxon>Insecta</taxon>
        <taxon>Pterygota</taxon>
        <taxon>Neoptera</taxon>
        <taxon>Paraneoptera</taxon>
        <taxon>Hemiptera</taxon>
        <taxon>Sternorrhyncha</taxon>
        <taxon>Psylloidea</taxon>
        <taxon>Psyllidae</taxon>
        <taxon>Diaphorininae</taxon>
        <taxon>Diaphorina</taxon>
    </lineage>
</organism>
<name>A0A1S3DLI1_DIACI</name>
<dbReference type="PaxDb" id="121845-A0A1S3DLI1"/>
<dbReference type="AlphaFoldDB" id="A0A1S3DLI1"/>
<dbReference type="PROSITE" id="PS50878">
    <property type="entry name" value="RT_POL"/>
    <property type="match status" value="1"/>
</dbReference>
<feature type="domain" description="Reverse transcriptase" evidence="1">
    <location>
        <begin position="106"/>
        <end position="246"/>
    </location>
</feature>
<dbReference type="PANTHER" id="PTHR37984">
    <property type="entry name" value="PROTEIN CBG26694"/>
    <property type="match status" value="1"/>
</dbReference>
<dbReference type="InterPro" id="IPR050951">
    <property type="entry name" value="Retrovirus_Pol_polyprotein"/>
</dbReference>
<feature type="non-terminal residue" evidence="3">
    <location>
        <position position="246"/>
    </location>
</feature>
<protein>
    <submittedName>
        <fullName evidence="3">Uncharacterized protein K02A2.6-like</fullName>
    </submittedName>
</protein>
<dbReference type="Gene3D" id="3.10.10.10">
    <property type="entry name" value="HIV Type 1 Reverse Transcriptase, subunit A, domain 1"/>
    <property type="match status" value="1"/>
</dbReference>
<keyword evidence="2" id="KW-1185">Reference proteome</keyword>
<reference evidence="3" key="1">
    <citation type="submission" date="2025-08" db="UniProtKB">
        <authorList>
            <consortium name="RefSeq"/>
        </authorList>
    </citation>
    <scope>IDENTIFICATION</scope>
</reference>
<dbReference type="Gene3D" id="3.30.70.270">
    <property type="match status" value="1"/>
</dbReference>
<evidence type="ECO:0000313" key="2">
    <source>
        <dbReference type="Proteomes" id="UP000079169"/>
    </source>
</evidence>
<dbReference type="GeneID" id="103520968"/>
<dbReference type="RefSeq" id="XP_008484291.1">
    <property type="nucleotide sequence ID" value="XM_008486069.1"/>
</dbReference>
<proteinExistence type="predicted"/>
<dbReference type="KEGG" id="dci:103520968"/>
<sequence>MSSTGLTVTLPENFSPILGRIWIRKLDIIDIQDGSSDDENEIYYMDTEHDIYKKFPQVFTQQIGKIPNVSCTLKLKPDAKPTYRPPRPVPYALISKVDEELDSLEKQGIIEKTEYSQWGTPLVIVPKSNDTVRICADYRMTVNNQLEPAHYPIPRVEELFTKLHGSTYFCVLDVYKAYLHVSLDEQSSLVAGISTHRGTYKVNRLFFGIATGPSVFHGVMAPILNGLEGCVAYFDDIVIHGKTEEE</sequence>
<accession>A0A1S3DLI1</accession>
<gene>
    <name evidence="3" type="primary">LOC103520968</name>
</gene>
<dbReference type="GO" id="GO:0071897">
    <property type="term" value="P:DNA biosynthetic process"/>
    <property type="evidence" value="ECO:0007669"/>
    <property type="project" value="UniProtKB-ARBA"/>
</dbReference>
<dbReference type="SUPFAM" id="SSF56672">
    <property type="entry name" value="DNA/RNA polymerases"/>
    <property type="match status" value="1"/>
</dbReference>
<dbReference type="STRING" id="121845.A0A1S3DLI1"/>
<dbReference type="InterPro" id="IPR000477">
    <property type="entry name" value="RT_dom"/>
</dbReference>
<dbReference type="InterPro" id="IPR043502">
    <property type="entry name" value="DNA/RNA_pol_sf"/>
</dbReference>
<evidence type="ECO:0000313" key="3">
    <source>
        <dbReference type="RefSeq" id="XP_008484291.1"/>
    </source>
</evidence>
<dbReference type="OMA" id="RTHEEYY"/>
<evidence type="ECO:0000259" key="1">
    <source>
        <dbReference type="PROSITE" id="PS50878"/>
    </source>
</evidence>
<dbReference type="Proteomes" id="UP000079169">
    <property type="component" value="Unplaced"/>
</dbReference>
<dbReference type="Pfam" id="PF00078">
    <property type="entry name" value="RVT_1"/>
    <property type="match status" value="1"/>
</dbReference>